<evidence type="ECO:0000313" key="6">
    <source>
        <dbReference type="Proteomes" id="UP000306421"/>
    </source>
</evidence>
<dbReference type="PANTHER" id="PTHR31118:SF12">
    <property type="entry name" value="CYCLASE-LIKE PROTEIN 2"/>
    <property type="match status" value="1"/>
</dbReference>
<dbReference type="InterPro" id="IPR037175">
    <property type="entry name" value="KFase_sf"/>
</dbReference>
<evidence type="ECO:0000313" key="5">
    <source>
        <dbReference type="Proteomes" id="UP000270757"/>
    </source>
</evidence>
<reference evidence="3 6" key="2">
    <citation type="submission" date="2018-04" db="EMBL/GenBank/DDBJ databases">
        <title>Whole genome sequence comparison of clinical and drinking water Legionella pneumophila isolates.</title>
        <authorList>
            <person name="Garner E."/>
        </authorList>
    </citation>
    <scope>NUCLEOTIDE SEQUENCE [LARGE SCALE GENOMIC DNA]</scope>
    <source>
        <strain evidence="3 6">WH02</strain>
    </source>
</reference>
<gene>
    <name evidence="2" type="ORF">D6J04_10580</name>
    <name evidence="1" type="ORF">DB745_11380</name>
    <name evidence="3" type="ORF">DIZ81_10365</name>
</gene>
<dbReference type="AlphaFoldDB" id="A0A3A5L2N0"/>
<dbReference type="EMBL" id="QFGG01000009">
    <property type="protein sequence ID" value="TID41306.1"/>
    <property type="molecule type" value="Genomic_DNA"/>
</dbReference>
<evidence type="ECO:0000313" key="4">
    <source>
        <dbReference type="Proteomes" id="UP000251035"/>
    </source>
</evidence>
<dbReference type="GO" id="GO:0004061">
    <property type="term" value="F:arylformamidase activity"/>
    <property type="evidence" value="ECO:0007669"/>
    <property type="project" value="InterPro"/>
</dbReference>
<dbReference type="Pfam" id="PF04199">
    <property type="entry name" value="Cyclase"/>
    <property type="match status" value="1"/>
</dbReference>
<dbReference type="Proteomes" id="UP000251035">
    <property type="component" value="Unassembled WGS sequence"/>
</dbReference>
<dbReference type="GO" id="GO:0019441">
    <property type="term" value="P:L-tryptophan catabolic process to kynurenine"/>
    <property type="evidence" value="ECO:0007669"/>
    <property type="project" value="InterPro"/>
</dbReference>
<dbReference type="InterPro" id="IPR007325">
    <property type="entry name" value="KFase/CYL"/>
</dbReference>
<dbReference type="GeneID" id="48947473"/>
<name>A0A3A5L2N0_9GAMM</name>
<accession>A0A3A5L2N0</accession>
<sequence length="228" mass="25160">MVFPYHVIDLTHTIAPAIPTWEGTVGFEQEVLLDYGQCTTEPPFCVQQFTLEAGLGTHLDAPAHCIPHGLTVDKLPLSDLLVPCVMIDVSSKAHASYRISPDDLTDFEQQHGPLPPRSFVVFYTGWSRFWDDPIKYRNNLIFPCVAKETAELLITRDIAGLGIDTLSPDRPDGGYPVHQIVLGSERYLVENVANADRLPAKGSFALILPTKIQGATEAWVRLLALVSP</sequence>
<dbReference type="Gene3D" id="3.50.30.50">
    <property type="entry name" value="Putative cyclase"/>
    <property type="match status" value="1"/>
</dbReference>
<reference evidence="1 4" key="1">
    <citation type="submission" date="2018-04" db="EMBL/GenBank/DDBJ databases">
        <title>Whole genome sequence comparison of clinical and drinking water Legionella pneumophila isolates associated with the Flint Water Crisis.</title>
        <authorList>
            <person name="Garner E."/>
            <person name="Brown C."/>
            <person name="Schwake O."/>
            <person name="Coil D."/>
            <person name="Jospin G."/>
            <person name="Eisen J."/>
            <person name="Edwards M."/>
            <person name="Pruden A."/>
        </authorList>
    </citation>
    <scope>NUCLEOTIDE SEQUENCE [LARGE SCALE GENOMIC DNA]</scope>
    <source>
        <strain evidence="1 4">Genessee03</strain>
    </source>
</reference>
<dbReference type="EMBL" id="QCXM01000012">
    <property type="protein sequence ID" value="PUT46270.1"/>
    <property type="molecule type" value="Genomic_DNA"/>
</dbReference>
<comment type="caution">
    <text evidence="2">The sequence shown here is derived from an EMBL/GenBank/DDBJ whole genome shotgun (WGS) entry which is preliminary data.</text>
</comment>
<dbReference type="Proteomes" id="UP000306421">
    <property type="component" value="Unassembled WGS sequence"/>
</dbReference>
<proteinExistence type="predicted"/>
<dbReference type="OrthoDB" id="7067800at2"/>
<dbReference type="Proteomes" id="UP000270757">
    <property type="component" value="Unassembled WGS sequence"/>
</dbReference>
<reference evidence="2 5" key="3">
    <citation type="submission" date="2018-09" db="EMBL/GenBank/DDBJ databases">
        <title>Draft genome sequences of Legionella taurinensis isolated from water samples.</title>
        <authorList>
            <person name="Chakeri A."/>
            <person name="Allerberger F."/>
            <person name="Kundi M."/>
            <person name="Ruppitsch W."/>
            <person name="Schmid D."/>
        </authorList>
    </citation>
    <scope>NUCLEOTIDE SEQUENCE [LARGE SCALE GENOMIC DNA]</scope>
    <source>
        <strain evidence="2 5">4570-18-6</strain>
    </source>
</reference>
<evidence type="ECO:0000313" key="1">
    <source>
        <dbReference type="EMBL" id="PUT46270.1"/>
    </source>
</evidence>
<evidence type="ECO:0000313" key="2">
    <source>
        <dbReference type="EMBL" id="RJT45564.1"/>
    </source>
</evidence>
<keyword evidence="4" id="KW-1185">Reference proteome</keyword>
<dbReference type="PANTHER" id="PTHR31118">
    <property type="entry name" value="CYCLASE-LIKE PROTEIN 2"/>
    <property type="match status" value="1"/>
</dbReference>
<evidence type="ECO:0000313" key="3">
    <source>
        <dbReference type="EMBL" id="TID41306.1"/>
    </source>
</evidence>
<protein>
    <submittedName>
        <fullName evidence="1 2">Cyclase</fullName>
    </submittedName>
</protein>
<dbReference type="EMBL" id="QZWB01000011">
    <property type="protein sequence ID" value="RJT45564.1"/>
    <property type="molecule type" value="Genomic_DNA"/>
</dbReference>
<dbReference type="RefSeq" id="WP_108293798.1">
    <property type="nucleotide sequence ID" value="NZ_CAAAIR010000011.1"/>
</dbReference>
<organism evidence="2 5">
    <name type="scientific">Legionella taurinensis</name>
    <dbReference type="NCBI Taxonomy" id="70611"/>
    <lineage>
        <taxon>Bacteria</taxon>
        <taxon>Pseudomonadati</taxon>
        <taxon>Pseudomonadota</taxon>
        <taxon>Gammaproteobacteria</taxon>
        <taxon>Legionellales</taxon>
        <taxon>Legionellaceae</taxon>
        <taxon>Legionella</taxon>
    </lineage>
</organism>
<dbReference type="SUPFAM" id="SSF102198">
    <property type="entry name" value="Putative cyclase"/>
    <property type="match status" value="1"/>
</dbReference>